<proteinExistence type="predicted"/>
<accession>A0A0L6UVD8</accession>
<dbReference type="Proteomes" id="UP000037035">
    <property type="component" value="Unassembled WGS sequence"/>
</dbReference>
<protein>
    <submittedName>
        <fullName evidence="1">Uncharacterized protein</fullName>
    </submittedName>
</protein>
<name>A0A0L6UVD8_9BASI</name>
<dbReference type="VEuPathDB" id="FungiDB:VP01_3558g1"/>
<keyword evidence="2" id="KW-1185">Reference proteome</keyword>
<evidence type="ECO:0000313" key="1">
    <source>
        <dbReference type="EMBL" id="KNZ52488.1"/>
    </source>
</evidence>
<organism evidence="1 2">
    <name type="scientific">Puccinia sorghi</name>
    <dbReference type="NCBI Taxonomy" id="27349"/>
    <lineage>
        <taxon>Eukaryota</taxon>
        <taxon>Fungi</taxon>
        <taxon>Dikarya</taxon>
        <taxon>Basidiomycota</taxon>
        <taxon>Pucciniomycotina</taxon>
        <taxon>Pucciniomycetes</taxon>
        <taxon>Pucciniales</taxon>
        <taxon>Pucciniaceae</taxon>
        <taxon>Puccinia</taxon>
    </lineage>
</organism>
<evidence type="ECO:0000313" key="2">
    <source>
        <dbReference type="Proteomes" id="UP000037035"/>
    </source>
</evidence>
<reference evidence="1 2" key="1">
    <citation type="submission" date="2015-08" db="EMBL/GenBank/DDBJ databases">
        <title>Next Generation Sequencing and Analysis of the Genome of Puccinia sorghi L Schw, the Causal Agent of Maize Common Rust.</title>
        <authorList>
            <person name="Rochi L."/>
            <person name="Burguener G."/>
            <person name="Darino M."/>
            <person name="Turjanski A."/>
            <person name="Kreff E."/>
            <person name="Dieguez M.J."/>
            <person name="Sacco F."/>
        </authorList>
    </citation>
    <scope>NUCLEOTIDE SEQUENCE [LARGE SCALE GENOMIC DNA]</scope>
    <source>
        <strain evidence="1 2">RO10H11247</strain>
    </source>
</reference>
<comment type="caution">
    <text evidence="1">The sequence shown here is derived from an EMBL/GenBank/DDBJ whole genome shotgun (WGS) entry which is preliminary data.</text>
</comment>
<dbReference type="AlphaFoldDB" id="A0A0L6UVD8"/>
<sequence length="134" mass="15320">MADNEGVMSKAKIPKMDDTNSLHWLMQMKAHLRHKGLIKYISEAPVALEVPQLMHETSFEAVVAPDNEESPYEIWNSIIRRYTLTSFKGVLKDSIADMHKMLTKIALVKLRVPVWSFHFILISSIVGGRKFHTS</sequence>
<dbReference type="EMBL" id="LAVV01008566">
    <property type="protein sequence ID" value="KNZ52488.1"/>
    <property type="molecule type" value="Genomic_DNA"/>
</dbReference>
<gene>
    <name evidence="1" type="ORF">VP01_3558g1</name>
</gene>